<keyword evidence="2 4" id="KW-0863">Zinc-finger</keyword>
<keyword evidence="3" id="KW-0862">Zinc</keyword>
<evidence type="ECO:0000313" key="6">
    <source>
        <dbReference type="EMBL" id="KAH0885307.1"/>
    </source>
</evidence>
<evidence type="ECO:0000256" key="3">
    <source>
        <dbReference type="ARBA" id="ARBA00022833"/>
    </source>
</evidence>
<reference evidence="6 7" key="1">
    <citation type="submission" date="2021-05" db="EMBL/GenBank/DDBJ databases">
        <title>Genome Assembly of Synthetic Allotetraploid Brassica napus Reveals Homoeologous Exchanges between Subgenomes.</title>
        <authorList>
            <person name="Davis J.T."/>
        </authorList>
    </citation>
    <scope>NUCLEOTIDE SEQUENCE [LARGE SCALE GENOMIC DNA]</scope>
    <source>
        <strain evidence="7">cv. Da-Ae</strain>
        <tissue evidence="6">Seedling</tissue>
    </source>
</reference>
<comment type="caution">
    <text evidence="6">The sequence shown here is derived from an EMBL/GenBank/DDBJ whole genome shotgun (WGS) entry which is preliminary data.</text>
</comment>
<proteinExistence type="predicted"/>
<organism evidence="6 7">
    <name type="scientific">Brassica napus</name>
    <name type="common">Rape</name>
    <dbReference type="NCBI Taxonomy" id="3708"/>
    <lineage>
        <taxon>Eukaryota</taxon>
        <taxon>Viridiplantae</taxon>
        <taxon>Streptophyta</taxon>
        <taxon>Embryophyta</taxon>
        <taxon>Tracheophyta</taxon>
        <taxon>Spermatophyta</taxon>
        <taxon>Magnoliopsida</taxon>
        <taxon>eudicotyledons</taxon>
        <taxon>Gunneridae</taxon>
        <taxon>Pentapetalae</taxon>
        <taxon>rosids</taxon>
        <taxon>malvids</taxon>
        <taxon>Brassicales</taxon>
        <taxon>Brassicaceae</taxon>
        <taxon>Brassiceae</taxon>
        <taxon>Brassica</taxon>
    </lineage>
</organism>
<name>A0ABQ7ZZ16_BRANA</name>
<evidence type="ECO:0000313" key="7">
    <source>
        <dbReference type="Proteomes" id="UP000824890"/>
    </source>
</evidence>
<evidence type="ECO:0000256" key="1">
    <source>
        <dbReference type="ARBA" id="ARBA00022723"/>
    </source>
</evidence>
<dbReference type="PROSITE" id="PS51999">
    <property type="entry name" value="ZF_GRF"/>
    <property type="match status" value="1"/>
</dbReference>
<accession>A0ABQ7ZZ16</accession>
<evidence type="ECO:0000259" key="5">
    <source>
        <dbReference type="PROSITE" id="PS51999"/>
    </source>
</evidence>
<dbReference type="EMBL" id="JAGKQM010000014">
    <property type="protein sequence ID" value="KAH0885307.1"/>
    <property type="molecule type" value="Genomic_DNA"/>
</dbReference>
<evidence type="ECO:0000256" key="4">
    <source>
        <dbReference type="PROSITE-ProRule" id="PRU01343"/>
    </source>
</evidence>
<keyword evidence="7" id="KW-1185">Reference proteome</keyword>
<keyword evidence="1" id="KW-0479">Metal-binding</keyword>
<dbReference type="Proteomes" id="UP000824890">
    <property type="component" value="Unassembled WGS sequence"/>
</dbReference>
<protein>
    <recommendedName>
        <fullName evidence="5">GRF-type domain-containing protein</fullName>
    </recommendedName>
</protein>
<gene>
    <name evidence="6" type="ORF">HID58_061403</name>
</gene>
<dbReference type="InterPro" id="IPR010666">
    <property type="entry name" value="Znf_GRF"/>
</dbReference>
<feature type="non-terminal residue" evidence="6">
    <location>
        <position position="1"/>
    </location>
</feature>
<feature type="domain" description="GRF-type" evidence="5">
    <location>
        <begin position="19"/>
        <end position="59"/>
    </location>
</feature>
<sequence length="65" mass="7860">FLTNMNTSRRYSYGVQSRCWCGKGVVVLYSRTDKNPYRRFYRCKIGSHFCSYFVVYENENKKNHT</sequence>
<evidence type="ECO:0000256" key="2">
    <source>
        <dbReference type="ARBA" id="ARBA00022771"/>
    </source>
</evidence>